<dbReference type="InterPro" id="IPR007630">
    <property type="entry name" value="RNA_pol_sigma70_r4"/>
</dbReference>
<dbReference type="PIRSF" id="PIRSF000770">
    <property type="entry name" value="RNA_pol_sigma-SigE/K"/>
    <property type="match status" value="1"/>
</dbReference>
<dbReference type="Pfam" id="PF04539">
    <property type="entry name" value="Sigma70_r3"/>
    <property type="match status" value="1"/>
</dbReference>
<dbReference type="InterPro" id="IPR000943">
    <property type="entry name" value="RNA_pol_sigma70"/>
</dbReference>
<dbReference type="AlphaFoldDB" id="A0A1I6AR09"/>
<dbReference type="FunFam" id="1.20.140.160:FF:000001">
    <property type="entry name" value="RNA polymerase sigma factor FliA"/>
    <property type="match status" value="1"/>
</dbReference>
<evidence type="ECO:0000256" key="6">
    <source>
        <dbReference type="HAMAP-Rule" id="MF_00962"/>
    </source>
</evidence>
<sequence length="246" mass="27017">MSNISGGGARMYASAAAAACTQDRLVEEYAPLVKRIAYHMLARLPASVQVEDLIQAGMLGLLEAARKFDHGKGASFETYAGIRIRGAMLDDVRKGDWAPRSVHRNTRLVSSAIRAVEARVGRDAKDHEVAAELDMSLEEYHAILGDTAGSRLFSFDELLEAGAPGEAEAEASPFEGLEDVRFREALAEAIDKLPERERLILSLYYDEELNLKEIGAVLGVSESRVSQLHSQCAARLRARMADWRDD</sequence>
<dbReference type="STRING" id="1002526.SAMN05216578_102326"/>
<keyword evidence="1 6" id="KW-0963">Cytoplasm</keyword>
<dbReference type="NCBIfam" id="TIGR02937">
    <property type="entry name" value="sigma70-ECF"/>
    <property type="match status" value="1"/>
</dbReference>
<protein>
    <recommendedName>
        <fullName evidence="6">RNA polymerase sigma factor FliA</fullName>
    </recommendedName>
    <alternativeName>
        <fullName evidence="6">RNA polymerase sigma factor for flagellar operon</fullName>
    </alternativeName>
    <alternativeName>
        <fullName evidence="6">Sigma F</fullName>
    </alternativeName>
    <alternativeName>
        <fullName evidence="6">Sigma-28</fullName>
    </alternativeName>
</protein>
<comment type="subcellular location">
    <subcellularLocation>
        <location evidence="6">Cytoplasm</location>
    </subcellularLocation>
</comment>
<dbReference type="GO" id="GO:0006352">
    <property type="term" value="P:DNA-templated transcription initiation"/>
    <property type="evidence" value="ECO:0007669"/>
    <property type="project" value="UniProtKB-UniRule"/>
</dbReference>
<feature type="short sequence motif" description="Interaction with polymerase core subunit RpoC" evidence="6">
    <location>
        <begin position="52"/>
        <end position="55"/>
    </location>
</feature>
<keyword evidence="8" id="KW-0969">Cilium</keyword>
<dbReference type="InterPro" id="IPR014284">
    <property type="entry name" value="RNA_pol_sigma-70_dom"/>
</dbReference>
<dbReference type="EMBL" id="FOYD01000002">
    <property type="protein sequence ID" value="SFQ71143.1"/>
    <property type="molecule type" value="Genomic_DNA"/>
</dbReference>
<evidence type="ECO:0000256" key="5">
    <source>
        <dbReference type="ARBA" id="ARBA00023163"/>
    </source>
</evidence>
<dbReference type="Pfam" id="PF04545">
    <property type="entry name" value="Sigma70_r4"/>
    <property type="match status" value="1"/>
</dbReference>
<evidence type="ECO:0000256" key="3">
    <source>
        <dbReference type="ARBA" id="ARBA00023082"/>
    </source>
</evidence>
<dbReference type="NCBIfam" id="NF005413">
    <property type="entry name" value="PRK06986.1"/>
    <property type="match status" value="1"/>
</dbReference>
<dbReference type="GO" id="GO:0016987">
    <property type="term" value="F:sigma factor activity"/>
    <property type="evidence" value="ECO:0007669"/>
    <property type="project" value="UniProtKB-UniRule"/>
</dbReference>
<feature type="DNA-binding region" description="H-T-H motif" evidence="6">
    <location>
        <begin position="211"/>
        <end position="230"/>
    </location>
</feature>
<comment type="caution">
    <text evidence="6">Lacks conserved residue(s) required for the propagation of feature annotation.</text>
</comment>
<name>A0A1I6AR09_9GAMM</name>
<keyword evidence="2 6" id="KW-0805">Transcription regulation</keyword>
<evidence type="ECO:0000259" key="7">
    <source>
        <dbReference type="PROSITE" id="PS00715"/>
    </source>
</evidence>
<dbReference type="InterPro" id="IPR028617">
    <property type="entry name" value="Sigma70_FliA"/>
</dbReference>
<accession>A0A1I6AR09</accession>
<feature type="domain" description="RNA polymerase sigma-70" evidence="7">
    <location>
        <begin position="52"/>
        <end position="65"/>
    </location>
</feature>
<keyword evidence="8" id="KW-0282">Flagellum</keyword>
<dbReference type="InterPro" id="IPR013325">
    <property type="entry name" value="RNA_pol_sigma_r2"/>
</dbReference>
<keyword evidence="8" id="KW-0966">Cell projection</keyword>
<evidence type="ECO:0000256" key="2">
    <source>
        <dbReference type="ARBA" id="ARBA00023015"/>
    </source>
</evidence>
<evidence type="ECO:0000256" key="1">
    <source>
        <dbReference type="ARBA" id="ARBA00022490"/>
    </source>
</evidence>
<dbReference type="NCBIfam" id="TIGR02479">
    <property type="entry name" value="FliA_WhiG"/>
    <property type="match status" value="1"/>
</dbReference>
<dbReference type="FunFam" id="1.10.1740.10:FF:000002">
    <property type="entry name" value="RNA polymerase sigma factor FliA"/>
    <property type="match status" value="1"/>
</dbReference>
<dbReference type="RefSeq" id="WP_407920431.1">
    <property type="nucleotide sequence ID" value="NZ_FOYD01000002.1"/>
</dbReference>
<dbReference type="Pfam" id="PF04542">
    <property type="entry name" value="Sigma70_r2"/>
    <property type="match status" value="1"/>
</dbReference>
<evidence type="ECO:0000313" key="9">
    <source>
        <dbReference type="Proteomes" id="UP000242815"/>
    </source>
</evidence>
<evidence type="ECO:0000313" key="8">
    <source>
        <dbReference type="EMBL" id="SFQ71143.1"/>
    </source>
</evidence>
<dbReference type="PRINTS" id="PR00046">
    <property type="entry name" value="SIGMA70FCT"/>
</dbReference>
<keyword evidence="5 6" id="KW-0804">Transcription</keyword>
<feature type="region of interest" description="Sigma-70 factor domain-4" evidence="6">
    <location>
        <begin position="189"/>
        <end position="237"/>
    </location>
</feature>
<dbReference type="HAMAP" id="MF_00962">
    <property type="entry name" value="Sigma70_FliA"/>
    <property type="match status" value="1"/>
</dbReference>
<keyword evidence="4 6" id="KW-0238">DNA-binding</keyword>
<feature type="region of interest" description="Sigma-70 factor domain-2" evidence="6">
    <location>
        <begin position="25"/>
        <end position="97"/>
    </location>
</feature>
<proteinExistence type="inferred from homology"/>
<dbReference type="SUPFAM" id="SSF88946">
    <property type="entry name" value="Sigma2 domain of RNA polymerase sigma factors"/>
    <property type="match status" value="1"/>
</dbReference>
<keyword evidence="3 6" id="KW-0731">Sigma factor</keyword>
<comment type="similarity">
    <text evidence="6">Belongs to the sigma-70 factor family. FliA subfamily.</text>
</comment>
<dbReference type="PANTHER" id="PTHR30385:SF7">
    <property type="entry name" value="RNA POLYMERASE SIGMA FACTOR FLIA"/>
    <property type="match status" value="1"/>
</dbReference>
<dbReference type="PANTHER" id="PTHR30385">
    <property type="entry name" value="SIGMA FACTOR F FLAGELLAR"/>
    <property type="match status" value="1"/>
</dbReference>
<dbReference type="Gene3D" id="1.10.1740.10">
    <property type="match status" value="1"/>
</dbReference>
<dbReference type="PROSITE" id="PS00715">
    <property type="entry name" value="SIGMA70_1"/>
    <property type="match status" value="1"/>
</dbReference>
<dbReference type="Proteomes" id="UP000242815">
    <property type="component" value="Unassembled WGS sequence"/>
</dbReference>
<dbReference type="GO" id="GO:0003677">
    <property type="term" value="F:DNA binding"/>
    <property type="evidence" value="ECO:0007669"/>
    <property type="project" value="UniProtKB-UniRule"/>
</dbReference>
<organism evidence="8 9">
    <name type="scientific">Halopseudomonas formosensis</name>
    <dbReference type="NCBI Taxonomy" id="1002526"/>
    <lineage>
        <taxon>Bacteria</taxon>
        <taxon>Pseudomonadati</taxon>
        <taxon>Pseudomonadota</taxon>
        <taxon>Gammaproteobacteria</taxon>
        <taxon>Pseudomonadales</taxon>
        <taxon>Pseudomonadaceae</taxon>
        <taxon>Halopseudomonas</taxon>
    </lineage>
</organism>
<dbReference type="Gene3D" id="1.20.140.160">
    <property type="match status" value="1"/>
</dbReference>
<evidence type="ECO:0000256" key="4">
    <source>
        <dbReference type="ARBA" id="ARBA00023125"/>
    </source>
</evidence>
<dbReference type="GO" id="GO:0005737">
    <property type="term" value="C:cytoplasm"/>
    <property type="evidence" value="ECO:0007669"/>
    <property type="project" value="UniProtKB-SubCell"/>
</dbReference>
<dbReference type="InterPro" id="IPR012845">
    <property type="entry name" value="RNA_pol_sigma_FliA_WhiG"/>
</dbReference>
<comment type="function">
    <text evidence="6">Sigma factors are initiation factors that promote the attachment of RNA polymerase to specific initiation sites and are then released. This sigma factor controls the expression of flagella-related genes.</text>
</comment>
<gene>
    <name evidence="6" type="primary">fliA</name>
    <name evidence="8" type="ORF">SAMN05216578_102326</name>
</gene>
<dbReference type="CDD" id="cd06171">
    <property type="entry name" value="Sigma70_r4"/>
    <property type="match status" value="1"/>
</dbReference>
<reference evidence="8 9" key="1">
    <citation type="submission" date="2016-10" db="EMBL/GenBank/DDBJ databases">
        <authorList>
            <person name="de Groot N.N."/>
        </authorList>
    </citation>
    <scope>NUCLEOTIDE SEQUENCE [LARGE SCALE GENOMIC DNA]</scope>
    <source>
        <strain evidence="8 9">JCM 18415</strain>
    </source>
</reference>
<dbReference type="GO" id="GO:0003899">
    <property type="term" value="F:DNA-directed RNA polymerase activity"/>
    <property type="evidence" value="ECO:0007669"/>
    <property type="project" value="InterPro"/>
</dbReference>
<dbReference type="InterPro" id="IPR007627">
    <property type="entry name" value="RNA_pol_sigma70_r2"/>
</dbReference>
<dbReference type="SUPFAM" id="SSF88659">
    <property type="entry name" value="Sigma3 and sigma4 domains of RNA polymerase sigma factors"/>
    <property type="match status" value="2"/>
</dbReference>
<dbReference type="InterPro" id="IPR013324">
    <property type="entry name" value="RNA_pol_sigma_r3/r4-like"/>
</dbReference>
<dbReference type="InterPro" id="IPR007624">
    <property type="entry name" value="RNA_pol_sigma70_r3"/>
</dbReference>